<protein>
    <submittedName>
        <fullName evidence="2">Uncharacterized protein</fullName>
    </submittedName>
</protein>
<feature type="region of interest" description="Disordered" evidence="1">
    <location>
        <begin position="119"/>
        <end position="206"/>
    </location>
</feature>
<proteinExistence type="predicted"/>
<evidence type="ECO:0000256" key="1">
    <source>
        <dbReference type="SAM" id="MobiDB-lite"/>
    </source>
</evidence>
<gene>
    <name evidence="2" type="ORF">TGAMA5MH_08551</name>
</gene>
<organism evidence="2 3">
    <name type="scientific">Trichoderma gamsii</name>
    <dbReference type="NCBI Taxonomy" id="398673"/>
    <lineage>
        <taxon>Eukaryota</taxon>
        <taxon>Fungi</taxon>
        <taxon>Dikarya</taxon>
        <taxon>Ascomycota</taxon>
        <taxon>Pezizomycotina</taxon>
        <taxon>Sordariomycetes</taxon>
        <taxon>Hypocreomycetidae</taxon>
        <taxon>Hypocreales</taxon>
        <taxon>Hypocreaceae</taxon>
        <taxon>Trichoderma</taxon>
    </lineage>
</organism>
<evidence type="ECO:0000313" key="2">
    <source>
        <dbReference type="EMBL" id="PNP39533.1"/>
    </source>
</evidence>
<evidence type="ECO:0000313" key="3">
    <source>
        <dbReference type="Proteomes" id="UP000236546"/>
    </source>
</evidence>
<name>A0A2K0T1X1_9HYPO</name>
<dbReference type="AlphaFoldDB" id="A0A2K0T1X1"/>
<dbReference type="OrthoDB" id="4898523at2759"/>
<feature type="compositionally biased region" description="Pro residues" evidence="1">
    <location>
        <begin position="155"/>
        <end position="164"/>
    </location>
</feature>
<feature type="region of interest" description="Disordered" evidence="1">
    <location>
        <begin position="44"/>
        <end position="74"/>
    </location>
</feature>
<feature type="compositionally biased region" description="Basic and acidic residues" evidence="1">
    <location>
        <begin position="196"/>
        <end position="206"/>
    </location>
</feature>
<sequence length="361" mass="40205">MVDATHDVISISSSDDDSDCQIVKVSSSLNGRIKSKMRWQYQPYKWPRPRRSKKMTRQHNEAVDDDVQDKEPISNQNTHSFEAGMTVVSVDAARNGCSQSMDQSIAGLRFVSMADHSSIKEMSDAKTERSVTTRVDPTDPLANRHHTADLEPTSMLPPPFPQQMPDPSNQTSNPDNEDGQRESRSRSCSVATLDFPLERADAQREDVQGLEGDVQGIDFDVLDEQRRLLLGGPINLVACANHPHIIANPAVLPNEDGSQLALGSAPESNRDAIKTEESDQAAIKTEEIQDVDTGSLQRFKRASTTSRGRLPRVGKRRAWSSIINFGAYETLIGPLFTQQKEKIRSVTYDDMVEKRAEMNKK</sequence>
<comment type="caution">
    <text evidence="2">The sequence shown here is derived from an EMBL/GenBank/DDBJ whole genome shotgun (WGS) entry which is preliminary data.</text>
</comment>
<reference evidence="2 3" key="1">
    <citation type="submission" date="2017-02" db="EMBL/GenBank/DDBJ databases">
        <title>Genomes of Trichoderma spp. with biocontrol activity.</title>
        <authorList>
            <person name="Gardiner D."/>
            <person name="Kazan K."/>
            <person name="Vos C."/>
            <person name="Harvey P."/>
        </authorList>
    </citation>
    <scope>NUCLEOTIDE SEQUENCE [LARGE SCALE GENOMIC DNA]</scope>
    <source>
        <strain evidence="2 3">A5MH</strain>
    </source>
</reference>
<dbReference type="Proteomes" id="UP000236546">
    <property type="component" value="Unassembled WGS sequence"/>
</dbReference>
<dbReference type="EMBL" id="MTYH01000081">
    <property type="protein sequence ID" value="PNP39533.1"/>
    <property type="molecule type" value="Genomic_DNA"/>
</dbReference>
<accession>A0A2K0T1X1</accession>
<feature type="compositionally biased region" description="Basic and acidic residues" evidence="1">
    <location>
        <begin position="119"/>
        <end position="131"/>
    </location>
</feature>
<feature type="compositionally biased region" description="Basic residues" evidence="1">
    <location>
        <begin position="47"/>
        <end position="57"/>
    </location>
</feature>